<evidence type="ECO:0000313" key="5">
    <source>
        <dbReference type="EMBL" id="GHD15213.1"/>
    </source>
</evidence>
<proteinExistence type="inferred from homology"/>
<dbReference type="Gene3D" id="1.20.120.1220">
    <property type="match status" value="1"/>
</dbReference>
<evidence type="ECO:0000256" key="1">
    <source>
        <dbReference type="ARBA" id="ARBA00005801"/>
    </source>
</evidence>
<feature type="transmembrane region" description="Helical" evidence="3">
    <location>
        <begin position="198"/>
        <end position="216"/>
    </location>
</feature>
<dbReference type="GO" id="GO:0006465">
    <property type="term" value="P:signal peptide processing"/>
    <property type="evidence" value="ECO:0007669"/>
    <property type="project" value="TreeGrafter"/>
</dbReference>
<name>A0A918X6E4_9ACTN</name>
<keyword evidence="3" id="KW-1133">Transmembrane helix</keyword>
<feature type="transmembrane region" description="Helical" evidence="3">
    <location>
        <begin position="168"/>
        <end position="186"/>
    </location>
</feature>
<evidence type="ECO:0000259" key="4">
    <source>
        <dbReference type="Pfam" id="PF01478"/>
    </source>
</evidence>
<reference evidence="5 6" key="1">
    <citation type="journal article" date="2014" name="Int. J. Syst. Evol. Microbiol.">
        <title>Complete genome sequence of Corynebacterium casei LMG S-19264T (=DSM 44701T), isolated from a smear-ripened cheese.</title>
        <authorList>
            <consortium name="US DOE Joint Genome Institute (JGI-PGF)"/>
            <person name="Walter F."/>
            <person name="Albersmeier A."/>
            <person name="Kalinowski J."/>
            <person name="Ruckert C."/>
        </authorList>
    </citation>
    <scope>NUCLEOTIDE SEQUENCE [LARGE SCALE GENOMIC DNA]</scope>
    <source>
        <strain evidence="5 6">KCTC 19473</strain>
    </source>
</reference>
<feature type="region of interest" description="Disordered" evidence="2">
    <location>
        <begin position="51"/>
        <end position="75"/>
    </location>
</feature>
<dbReference type="Proteomes" id="UP000654947">
    <property type="component" value="Unassembled WGS sequence"/>
</dbReference>
<keyword evidence="3" id="KW-0812">Transmembrane</keyword>
<feature type="domain" description="Prepilin type IV endopeptidase peptidase" evidence="4">
    <location>
        <begin position="147"/>
        <end position="253"/>
    </location>
</feature>
<feature type="transmembrane region" description="Helical" evidence="3">
    <location>
        <begin position="236"/>
        <end position="264"/>
    </location>
</feature>
<feature type="transmembrane region" description="Helical" evidence="3">
    <location>
        <begin position="144"/>
        <end position="162"/>
    </location>
</feature>
<dbReference type="PANTHER" id="PTHR30487:SF0">
    <property type="entry name" value="PREPILIN LEADER PEPTIDASE_N-METHYLTRANSFERASE-RELATED"/>
    <property type="match status" value="1"/>
</dbReference>
<protein>
    <submittedName>
        <fullName evidence="5">Prepilin peptidase</fullName>
    </submittedName>
</protein>
<dbReference type="GO" id="GO:0004190">
    <property type="term" value="F:aspartic-type endopeptidase activity"/>
    <property type="evidence" value="ECO:0007669"/>
    <property type="project" value="InterPro"/>
</dbReference>
<accession>A0A918X6E4</accession>
<organism evidence="5 6">
    <name type="scientific">Nocardiopsis kunsanensis</name>
    <dbReference type="NCBI Taxonomy" id="141693"/>
    <lineage>
        <taxon>Bacteria</taxon>
        <taxon>Bacillati</taxon>
        <taxon>Actinomycetota</taxon>
        <taxon>Actinomycetes</taxon>
        <taxon>Streptosporangiales</taxon>
        <taxon>Nocardiopsidaceae</taxon>
        <taxon>Nocardiopsis</taxon>
    </lineage>
</organism>
<evidence type="ECO:0000256" key="3">
    <source>
        <dbReference type="SAM" id="Phobius"/>
    </source>
</evidence>
<evidence type="ECO:0000313" key="6">
    <source>
        <dbReference type="Proteomes" id="UP000654947"/>
    </source>
</evidence>
<feature type="transmembrane region" description="Helical" evidence="3">
    <location>
        <begin position="115"/>
        <end position="132"/>
    </location>
</feature>
<evidence type="ECO:0000256" key="2">
    <source>
        <dbReference type="SAM" id="MobiDB-lite"/>
    </source>
</evidence>
<dbReference type="Pfam" id="PF01478">
    <property type="entry name" value="Peptidase_A24"/>
    <property type="match status" value="1"/>
</dbReference>
<gene>
    <name evidence="5" type="primary">pilD</name>
    <name evidence="5" type="ORF">GCM10007147_02140</name>
</gene>
<comment type="similarity">
    <text evidence="1">Belongs to the peptidase A24 family.</text>
</comment>
<dbReference type="EMBL" id="BMXL01000001">
    <property type="protein sequence ID" value="GHD15213.1"/>
    <property type="molecule type" value="Genomic_DNA"/>
</dbReference>
<keyword evidence="3" id="KW-0472">Membrane</keyword>
<dbReference type="RefSeq" id="WP_026115641.1">
    <property type="nucleotide sequence ID" value="NZ_BMXL01000001.1"/>
</dbReference>
<keyword evidence="6" id="KW-1185">Reference proteome</keyword>
<sequence length="296" mass="30699">MLMPSELALVPAAVMALAVLASGVLGVLLGRVCGRLVPLFGPARPVPRSAVPADLGTDALPGPPTHEDEGPPPPRCPHCLSDLPFPEFLSALTGPGAWWSGACPHCRDTVPAHPAVPAVTGVLFAVTAAVALQQHWAPTDLPAVLWLVAFGVPLSVVDLRVMRLPDPVVGTAYPVAGALLATAVLWPSEDGLRRGAEALVSMVLITVLYWLLWRVQPSGLGFGDVKLAGITGLYSGWAAGAVGALAAAFWAFAVFSLVGTVLLALRRLTRRQPFPLGPFMLGSTLLTVLAGAPLLP</sequence>
<dbReference type="AlphaFoldDB" id="A0A918X6E4"/>
<comment type="caution">
    <text evidence="5">The sequence shown here is derived from an EMBL/GenBank/DDBJ whole genome shotgun (WGS) entry which is preliminary data.</text>
</comment>
<dbReference type="PANTHER" id="PTHR30487">
    <property type="entry name" value="TYPE 4 PREPILIN-LIKE PROTEINS LEADER PEPTIDE-PROCESSING ENZYME"/>
    <property type="match status" value="1"/>
</dbReference>
<dbReference type="InterPro" id="IPR000045">
    <property type="entry name" value="Prepilin_IV_endopep_pep"/>
</dbReference>
<feature type="transmembrane region" description="Helical" evidence="3">
    <location>
        <begin position="276"/>
        <end position="295"/>
    </location>
</feature>
<dbReference type="InterPro" id="IPR050882">
    <property type="entry name" value="Prepilin_peptidase/N-MTase"/>
</dbReference>
<dbReference type="GO" id="GO:0005886">
    <property type="term" value="C:plasma membrane"/>
    <property type="evidence" value="ECO:0007669"/>
    <property type="project" value="TreeGrafter"/>
</dbReference>